<keyword evidence="1" id="KW-1133">Transmembrane helix</keyword>
<feature type="transmembrane region" description="Helical" evidence="1">
    <location>
        <begin position="280"/>
        <end position="298"/>
    </location>
</feature>
<feature type="transmembrane region" description="Helical" evidence="1">
    <location>
        <begin position="133"/>
        <end position="151"/>
    </location>
</feature>
<keyword evidence="2" id="KW-0436">Ligase</keyword>
<feature type="transmembrane region" description="Helical" evidence="1">
    <location>
        <begin position="217"/>
        <end position="237"/>
    </location>
</feature>
<keyword evidence="1" id="KW-0472">Membrane</keyword>
<sequence>MDNSIYNLLVSSNPYVEVFKETMPVLIAGMLLHLHYKGRITALETLLYAFSTEAYTMLKIGPTFTATFFVSVAFTIEQLHYLIRGQIYIHRRYLLLLVLPAISSFIIFFIVQLYKDPFYYPPGKQSAFYMRPVYFYIKTYLPLFAIGAKLLQDKEQLSFEYYTGVMKKIAKFSFVIAGLQIICQFLIHNDSLGEILGMQHRYMLESSTSVFSMRVQALFGEPKVFSAFLSVSIPLFVRSKEYKMAVLSILMGLLTVSQTFWINMLSAGITFLLVGRMQSTRLKIVSTLGIIISLFLIVNESKNYFIKLYAKNQNNAIYQLVFKRSVYRYDNEIWQKDNVVMGMPLQRDMELPVVDFLRDQPYLLLTGYGAGNSTFIPAQYFFGQMNYESRLNGVGGHNLNMRWFYILAEFGIFSLIIFFSILTYTRKNISVFQSSYFAFIWVCFFFSQIDLFLIITALLCAHDADGSASPDPVIYQLKHSY</sequence>
<dbReference type="Proteomes" id="UP000476411">
    <property type="component" value="Chromosome"/>
</dbReference>
<organism evidence="2 3">
    <name type="scientific">Chitinophaga agri</name>
    <dbReference type="NCBI Taxonomy" id="2703787"/>
    <lineage>
        <taxon>Bacteria</taxon>
        <taxon>Pseudomonadati</taxon>
        <taxon>Bacteroidota</taxon>
        <taxon>Chitinophagia</taxon>
        <taxon>Chitinophagales</taxon>
        <taxon>Chitinophagaceae</taxon>
        <taxon>Chitinophaga</taxon>
    </lineage>
</organism>
<dbReference type="RefSeq" id="WP_162334761.1">
    <property type="nucleotide sequence ID" value="NZ_CP048113.1"/>
</dbReference>
<dbReference type="KEGG" id="chih:GWR21_26660"/>
<feature type="transmembrane region" description="Helical" evidence="1">
    <location>
        <begin position="402"/>
        <end position="424"/>
    </location>
</feature>
<dbReference type="GO" id="GO:0016874">
    <property type="term" value="F:ligase activity"/>
    <property type="evidence" value="ECO:0007669"/>
    <property type="project" value="UniProtKB-KW"/>
</dbReference>
<dbReference type="AlphaFoldDB" id="A0A6B9ZM79"/>
<keyword evidence="1" id="KW-0812">Transmembrane</keyword>
<gene>
    <name evidence="2" type="ORF">GWR21_26660</name>
</gene>
<feature type="transmembrane region" description="Helical" evidence="1">
    <location>
        <begin position="249"/>
        <end position="274"/>
    </location>
</feature>
<name>A0A6B9ZM79_9BACT</name>
<evidence type="ECO:0000256" key="1">
    <source>
        <dbReference type="SAM" id="Phobius"/>
    </source>
</evidence>
<dbReference type="EMBL" id="CP048113">
    <property type="protein sequence ID" value="QHS63037.1"/>
    <property type="molecule type" value="Genomic_DNA"/>
</dbReference>
<feature type="transmembrane region" description="Helical" evidence="1">
    <location>
        <begin position="93"/>
        <end position="113"/>
    </location>
</feature>
<proteinExistence type="predicted"/>
<feature type="transmembrane region" description="Helical" evidence="1">
    <location>
        <begin position="172"/>
        <end position="188"/>
    </location>
</feature>
<feature type="transmembrane region" description="Helical" evidence="1">
    <location>
        <begin position="60"/>
        <end position="81"/>
    </location>
</feature>
<keyword evidence="3" id="KW-1185">Reference proteome</keyword>
<evidence type="ECO:0000313" key="2">
    <source>
        <dbReference type="EMBL" id="QHS63037.1"/>
    </source>
</evidence>
<feature type="transmembrane region" description="Helical" evidence="1">
    <location>
        <begin position="436"/>
        <end position="459"/>
    </location>
</feature>
<evidence type="ECO:0000313" key="3">
    <source>
        <dbReference type="Proteomes" id="UP000476411"/>
    </source>
</evidence>
<feature type="transmembrane region" description="Helical" evidence="1">
    <location>
        <begin position="362"/>
        <end position="382"/>
    </location>
</feature>
<accession>A0A6B9ZM79</accession>
<protein>
    <submittedName>
        <fullName evidence="2">O-antigen ligase family protein</fullName>
    </submittedName>
</protein>
<reference evidence="2 3" key="1">
    <citation type="submission" date="2020-01" db="EMBL/GenBank/DDBJ databases">
        <title>Complete genome sequence of Chitinophaga sp. H33E-04 isolated from quinoa roots.</title>
        <authorList>
            <person name="Weon H.-Y."/>
            <person name="Lee S.A."/>
        </authorList>
    </citation>
    <scope>NUCLEOTIDE SEQUENCE [LARGE SCALE GENOMIC DNA]</scope>
    <source>
        <strain evidence="2 3">H33E-04</strain>
    </source>
</reference>